<reference evidence="3 4" key="1">
    <citation type="submission" date="2024-10" db="EMBL/GenBank/DDBJ databases">
        <title>The Natural Products Discovery Center: Release of the First 8490 Sequenced Strains for Exploring Actinobacteria Biosynthetic Diversity.</title>
        <authorList>
            <person name="Kalkreuter E."/>
            <person name="Kautsar S.A."/>
            <person name="Yang D."/>
            <person name="Bader C.D."/>
            <person name="Teijaro C.N."/>
            <person name="Fluegel L."/>
            <person name="Davis C.M."/>
            <person name="Simpson J.R."/>
            <person name="Lauterbach L."/>
            <person name="Steele A.D."/>
            <person name="Gui C."/>
            <person name="Meng S."/>
            <person name="Li G."/>
            <person name="Viehrig K."/>
            <person name="Ye F."/>
            <person name="Su P."/>
            <person name="Kiefer A.F."/>
            <person name="Nichols A."/>
            <person name="Cepeda A.J."/>
            <person name="Yan W."/>
            <person name="Fan B."/>
            <person name="Jiang Y."/>
            <person name="Adhikari A."/>
            <person name="Zheng C.-J."/>
            <person name="Schuster L."/>
            <person name="Cowan T.M."/>
            <person name="Smanski M.J."/>
            <person name="Chevrette M.G."/>
            <person name="De Carvalho L.P.S."/>
            <person name="Shen B."/>
        </authorList>
    </citation>
    <scope>NUCLEOTIDE SEQUENCE [LARGE SCALE GENOMIC DNA]</scope>
    <source>
        <strain evidence="3 4">NPDC017990</strain>
    </source>
</reference>
<dbReference type="EMBL" id="JBIRGQ010000005">
    <property type="protein sequence ID" value="MFH8548904.1"/>
    <property type="molecule type" value="Genomic_DNA"/>
</dbReference>
<protein>
    <submittedName>
        <fullName evidence="3">Nuclear transport factor 2 family protein</fullName>
    </submittedName>
</protein>
<feature type="compositionally biased region" description="Polar residues" evidence="1">
    <location>
        <begin position="18"/>
        <end position="27"/>
    </location>
</feature>
<dbReference type="InterPro" id="IPR037401">
    <property type="entry name" value="SnoaL-like"/>
</dbReference>
<feature type="compositionally biased region" description="Basic and acidic residues" evidence="1">
    <location>
        <begin position="1"/>
        <end position="10"/>
    </location>
</feature>
<evidence type="ECO:0000313" key="3">
    <source>
        <dbReference type="EMBL" id="MFH8548904.1"/>
    </source>
</evidence>
<comment type="caution">
    <text evidence="3">The sequence shown here is derived from an EMBL/GenBank/DDBJ whole genome shotgun (WGS) entry which is preliminary data.</text>
</comment>
<dbReference type="Proteomes" id="UP001610818">
    <property type="component" value="Unassembled WGS sequence"/>
</dbReference>
<feature type="domain" description="SnoaL-like" evidence="2">
    <location>
        <begin position="32"/>
        <end position="139"/>
    </location>
</feature>
<accession>A0ABW7QXK8</accession>
<name>A0ABW7QXK8_9ACTN</name>
<evidence type="ECO:0000256" key="1">
    <source>
        <dbReference type="SAM" id="MobiDB-lite"/>
    </source>
</evidence>
<proteinExistence type="predicted"/>
<dbReference type="SUPFAM" id="SSF54427">
    <property type="entry name" value="NTF2-like"/>
    <property type="match status" value="1"/>
</dbReference>
<dbReference type="InterPro" id="IPR032710">
    <property type="entry name" value="NTF2-like_dom_sf"/>
</dbReference>
<evidence type="ECO:0000259" key="2">
    <source>
        <dbReference type="Pfam" id="PF12680"/>
    </source>
</evidence>
<gene>
    <name evidence="3" type="ORF">ACH4F9_28200</name>
</gene>
<evidence type="ECO:0000313" key="4">
    <source>
        <dbReference type="Proteomes" id="UP001610818"/>
    </source>
</evidence>
<organism evidence="3 4">
    <name type="scientific">Streptomyces longisporoflavus</name>
    <dbReference type="NCBI Taxonomy" id="28044"/>
    <lineage>
        <taxon>Bacteria</taxon>
        <taxon>Bacillati</taxon>
        <taxon>Actinomycetota</taxon>
        <taxon>Actinomycetes</taxon>
        <taxon>Kitasatosporales</taxon>
        <taxon>Streptomycetaceae</taxon>
        <taxon>Streptomyces</taxon>
    </lineage>
</organism>
<dbReference type="Pfam" id="PF12680">
    <property type="entry name" value="SnoaL_2"/>
    <property type="match status" value="1"/>
</dbReference>
<sequence>MTTPRTDPRPPDAGPSATGPSATGPSATDVFTRSLDLLLAKDIDGWVGLWAPDGVFEFPFALPGAPHRLVGRDAVRGYMADYPDHIDLRSFEDVTVHRTDDPATIVVELRGTGRAVATGRPYDMPYVQVVTVHDGQITRFRDYWNGALAADAFDGEIPVGAARPGAPR</sequence>
<keyword evidence="4" id="KW-1185">Reference proteome</keyword>
<dbReference type="Gene3D" id="3.10.450.50">
    <property type="match status" value="1"/>
</dbReference>
<feature type="region of interest" description="Disordered" evidence="1">
    <location>
        <begin position="1"/>
        <end position="27"/>
    </location>
</feature>
<dbReference type="RefSeq" id="WP_397715372.1">
    <property type="nucleotide sequence ID" value="NZ_JBIRGN010000005.1"/>
</dbReference>
<dbReference type="CDD" id="cd00531">
    <property type="entry name" value="NTF2_like"/>
    <property type="match status" value="1"/>
</dbReference>